<dbReference type="EMBL" id="JAROAV010000031">
    <property type="protein sequence ID" value="MDF8265084.1"/>
    <property type="molecule type" value="Genomic_DNA"/>
</dbReference>
<dbReference type="InterPro" id="IPR039418">
    <property type="entry name" value="LexA-like"/>
</dbReference>
<accession>A0ABT6C815</accession>
<comment type="caution">
    <text evidence="2">The sequence shown here is derived from an EMBL/GenBank/DDBJ whole genome shotgun (WGS) entry which is preliminary data.</text>
</comment>
<dbReference type="InterPro" id="IPR015927">
    <property type="entry name" value="Peptidase_S24_S26A/B/C"/>
</dbReference>
<feature type="domain" description="Peptidase S24/S26A/S26B/S26C" evidence="1">
    <location>
        <begin position="5"/>
        <end position="72"/>
    </location>
</feature>
<sequence length="108" mass="12289">MRLGVAVVRGRSMLPTYRDGDRLLVLHGGRVVPGRVHVVDLPPGPHGPRPVAVKRISRRDGRRWWLDSDNPREGVDSWTLGAIEPAAVRARVLLRLPRRSFRDLVHRR</sequence>
<name>A0ABT6C815_9MICO</name>
<evidence type="ECO:0000313" key="3">
    <source>
        <dbReference type="Proteomes" id="UP001528912"/>
    </source>
</evidence>
<gene>
    <name evidence="2" type="ORF">P4R38_12580</name>
</gene>
<dbReference type="Pfam" id="PF00717">
    <property type="entry name" value="Peptidase_S24"/>
    <property type="match status" value="1"/>
</dbReference>
<dbReference type="SUPFAM" id="SSF51306">
    <property type="entry name" value="LexA/Signal peptidase"/>
    <property type="match status" value="1"/>
</dbReference>
<proteinExistence type="predicted"/>
<evidence type="ECO:0000313" key="2">
    <source>
        <dbReference type="EMBL" id="MDF8265084.1"/>
    </source>
</evidence>
<dbReference type="InterPro" id="IPR036286">
    <property type="entry name" value="LexA/Signal_pep-like_sf"/>
</dbReference>
<organism evidence="2 3">
    <name type="scientific">Luteipulveratus flavus</name>
    <dbReference type="NCBI Taxonomy" id="3031728"/>
    <lineage>
        <taxon>Bacteria</taxon>
        <taxon>Bacillati</taxon>
        <taxon>Actinomycetota</taxon>
        <taxon>Actinomycetes</taxon>
        <taxon>Micrococcales</taxon>
        <taxon>Dermacoccaceae</taxon>
        <taxon>Luteipulveratus</taxon>
    </lineage>
</organism>
<dbReference type="Gene3D" id="2.10.109.10">
    <property type="entry name" value="Umud Fragment, subunit A"/>
    <property type="match status" value="1"/>
</dbReference>
<dbReference type="CDD" id="cd06529">
    <property type="entry name" value="S24_LexA-like"/>
    <property type="match status" value="1"/>
</dbReference>
<reference evidence="2 3" key="1">
    <citation type="submission" date="2023-03" db="EMBL/GenBank/DDBJ databases">
        <title>YIM 133296 draft genome.</title>
        <authorList>
            <person name="Xiong L."/>
        </authorList>
    </citation>
    <scope>NUCLEOTIDE SEQUENCE [LARGE SCALE GENOMIC DNA]</scope>
    <source>
        <strain evidence="2 3">YIM 133296</strain>
    </source>
</reference>
<protein>
    <submittedName>
        <fullName evidence="2">S24 family peptidase</fullName>
    </submittedName>
</protein>
<keyword evidence="3" id="KW-1185">Reference proteome</keyword>
<evidence type="ECO:0000259" key="1">
    <source>
        <dbReference type="Pfam" id="PF00717"/>
    </source>
</evidence>
<dbReference type="RefSeq" id="WP_277192419.1">
    <property type="nucleotide sequence ID" value="NZ_JAROAV010000031.1"/>
</dbReference>
<dbReference type="Proteomes" id="UP001528912">
    <property type="component" value="Unassembled WGS sequence"/>
</dbReference>